<dbReference type="Proteomes" id="UP000475582">
    <property type="component" value="Unassembled WGS sequence"/>
</dbReference>
<organism evidence="2 3">
    <name type="scientific">Duganella radicis</name>
    <dbReference type="NCBI Taxonomy" id="551988"/>
    <lineage>
        <taxon>Bacteria</taxon>
        <taxon>Pseudomonadati</taxon>
        <taxon>Pseudomonadota</taxon>
        <taxon>Betaproteobacteria</taxon>
        <taxon>Burkholderiales</taxon>
        <taxon>Oxalobacteraceae</taxon>
        <taxon>Telluria group</taxon>
        <taxon>Duganella</taxon>
    </lineage>
</organism>
<dbReference type="RefSeq" id="WP_155463884.1">
    <property type="nucleotide sequence ID" value="NZ_WNKY01000011.1"/>
</dbReference>
<name>A0A6L6PH48_9BURK</name>
<evidence type="ECO:0000313" key="2">
    <source>
        <dbReference type="EMBL" id="MTV38378.1"/>
    </source>
</evidence>
<comment type="caution">
    <text evidence="2">The sequence shown here is derived from an EMBL/GenBank/DDBJ whole genome shotgun (WGS) entry which is preliminary data.</text>
</comment>
<dbReference type="EMBL" id="WNKY01000011">
    <property type="protein sequence ID" value="MTV38378.1"/>
    <property type="molecule type" value="Genomic_DNA"/>
</dbReference>
<evidence type="ECO:0000256" key="1">
    <source>
        <dbReference type="SAM" id="MobiDB-lite"/>
    </source>
</evidence>
<reference evidence="2 3" key="1">
    <citation type="submission" date="2019-11" db="EMBL/GenBank/DDBJ databases">
        <title>Type strains purchased from KCTC, JCM and DSMZ.</title>
        <authorList>
            <person name="Lu H."/>
        </authorList>
    </citation>
    <scope>NUCLEOTIDE SEQUENCE [LARGE SCALE GENOMIC DNA]</scope>
    <source>
        <strain evidence="2 3">KCTC 22382</strain>
    </source>
</reference>
<accession>A0A6L6PH48</accession>
<evidence type="ECO:0000313" key="3">
    <source>
        <dbReference type="Proteomes" id="UP000475582"/>
    </source>
</evidence>
<protein>
    <submittedName>
        <fullName evidence="2">Uncharacterized protein</fullName>
    </submittedName>
</protein>
<sequence length="74" mass="8224">MSSEDRLKRLGLWHLKDDPEALKAAIDKKLKESEALEKGAQDKHLKQLQSLLKDQMNAADIAPPPENPGAAPKR</sequence>
<dbReference type="AlphaFoldDB" id="A0A6L6PH48"/>
<gene>
    <name evidence="2" type="ORF">GM676_12395</name>
</gene>
<proteinExistence type="predicted"/>
<keyword evidence="3" id="KW-1185">Reference proteome</keyword>
<feature type="region of interest" description="Disordered" evidence="1">
    <location>
        <begin position="55"/>
        <end position="74"/>
    </location>
</feature>